<dbReference type="Pfam" id="PF14541">
    <property type="entry name" value="TAXi_C"/>
    <property type="match status" value="1"/>
</dbReference>
<evidence type="ECO:0000256" key="2">
    <source>
        <dbReference type="PIRSR" id="PIRSR601461-1"/>
    </source>
</evidence>
<name>A0ABD3BGI6_9LAMI</name>
<feature type="active site" evidence="2">
    <location>
        <position position="343"/>
    </location>
</feature>
<gene>
    <name evidence="4" type="ORF">CASFOL_039913</name>
</gene>
<dbReference type="Pfam" id="PF14543">
    <property type="entry name" value="TAXi_N"/>
    <property type="match status" value="1"/>
</dbReference>
<dbReference type="PANTHER" id="PTHR13683">
    <property type="entry name" value="ASPARTYL PROTEASES"/>
    <property type="match status" value="1"/>
</dbReference>
<evidence type="ECO:0000313" key="4">
    <source>
        <dbReference type="EMBL" id="KAL3616523.1"/>
    </source>
</evidence>
<proteinExistence type="inferred from homology"/>
<evidence type="ECO:0000259" key="3">
    <source>
        <dbReference type="PROSITE" id="PS51767"/>
    </source>
</evidence>
<dbReference type="InterPro" id="IPR032861">
    <property type="entry name" value="TAXi_N"/>
</dbReference>
<dbReference type="InterPro" id="IPR001461">
    <property type="entry name" value="Aspartic_peptidase_A1"/>
</dbReference>
<organism evidence="4 5">
    <name type="scientific">Castilleja foliolosa</name>
    <dbReference type="NCBI Taxonomy" id="1961234"/>
    <lineage>
        <taxon>Eukaryota</taxon>
        <taxon>Viridiplantae</taxon>
        <taxon>Streptophyta</taxon>
        <taxon>Embryophyta</taxon>
        <taxon>Tracheophyta</taxon>
        <taxon>Spermatophyta</taxon>
        <taxon>Magnoliopsida</taxon>
        <taxon>eudicotyledons</taxon>
        <taxon>Gunneridae</taxon>
        <taxon>Pentapetalae</taxon>
        <taxon>asterids</taxon>
        <taxon>lamiids</taxon>
        <taxon>Lamiales</taxon>
        <taxon>Orobanchaceae</taxon>
        <taxon>Pedicularideae</taxon>
        <taxon>Castillejinae</taxon>
        <taxon>Castilleja</taxon>
    </lineage>
</organism>
<accession>A0ABD3BGI6</accession>
<evidence type="ECO:0000256" key="1">
    <source>
        <dbReference type="ARBA" id="ARBA00007447"/>
    </source>
</evidence>
<dbReference type="PANTHER" id="PTHR13683:SF750">
    <property type="entry name" value="ASPARTYL PROTEASE AED1"/>
    <property type="match status" value="1"/>
</dbReference>
<reference evidence="5" key="1">
    <citation type="journal article" date="2024" name="IScience">
        <title>Strigolactones Initiate the Formation of Haustorium-like Structures in Castilleja.</title>
        <authorList>
            <person name="Buerger M."/>
            <person name="Peterson D."/>
            <person name="Chory J."/>
        </authorList>
    </citation>
    <scope>NUCLEOTIDE SEQUENCE [LARGE SCALE GENOMIC DNA]</scope>
</reference>
<protein>
    <recommendedName>
        <fullName evidence="3">Peptidase A1 domain-containing protein</fullName>
    </recommendedName>
</protein>
<dbReference type="Gene3D" id="2.40.70.10">
    <property type="entry name" value="Acid Proteases"/>
    <property type="match status" value="2"/>
</dbReference>
<feature type="domain" description="Peptidase A1" evidence="3">
    <location>
        <begin position="136"/>
        <end position="463"/>
    </location>
</feature>
<dbReference type="PROSITE" id="PS51767">
    <property type="entry name" value="PEPTIDASE_A1"/>
    <property type="match status" value="1"/>
</dbReference>
<feature type="active site" evidence="2">
    <location>
        <position position="154"/>
    </location>
</feature>
<dbReference type="EMBL" id="JAVIJP010000092">
    <property type="protein sequence ID" value="KAL3616523.1"/>
    <property type="molecule type" value="Genomic_DNA"/>
</dbReference>
<sequence>MTTFNCFFHLMMKIMLYSSFFLILISYFLNKSVALQSHFETVHEPAPKCKRFFTDSKERPKSTFEVFHIYGPCSPAAAGTSPMNMPSPHDILHLDRLRVDALQARFKPNSTTNKNDSRFQDTKEAHLPAIYLSGNYAITIDIGTPSQVQTLVFDTGSDTTWSNGFHCYASSTFQTIPCVSSLCISLPEHTCETFGYVKNTCFYNIRYMDGSYTKGAFATDFLTIPQTSDVFLFDFGCATEVNSNFNPYANGVLGLGRKRFSFSSQTKQIYKGIFSYCFPSDQSSTGFLKLGPRDYPDNERFTPLITNPNHPSFYFINIISISVGHVALSINQHYFTSPGTIIDTGTAITRLPLEVYTMMRDEFQRQMANYGYKIVPSPYSIFDICYDNSEDIILIPTITFTFEGDVSVDMDVSTTFAIFDDLGLACLVFAGTSNGGVLSVFGNIQQKKLEVVYDVAGGKLWFSPNGCD</sequence>
<dbReference type="SUPFAM" id="SSF50630">
    <property type="entry name" value="Acid proteases"/>
    <property type="match status" value="1"/>
</dbReference>
<comment type="similarity">
    <text evidence="1">Belongs to the peptidase A1 family.</text>
</comment>
<evidence type="ECO:0000313" key="5">
    <source>
        <dbReference type="Proteomes" id="UP001632038"/>
    </source>
</evidence>
<dbReference type="Proteomes" id="UP001632038">
    <property type="component" value="Unassembled WGS sequence"/>
</dbReference>
<dbReference type="PRINTS" id="PR00792">
    <property type="entry name" value="PEPSIN"/>
</dbReference>
<dbReference type="InterPro" id="IPR021109">
    <property type="entry name" value="Peptidase_aspartic_dom_sf"/>
</dbReference>
<keyword evidence="5" id="KW-1185">Reference proteome</keyword>
<comment type="caution">
    <text evidence="4">The sequence shown here is derived from an EMBL/GenBank/DDBJ whole genome shotgun (WGS) entry which is preliminary data.</text>
</comment>
<dbReference type="AlphaFoldDB" id="A0ABD3BGI6"/>
<dbReference type="InterPro" id="IPR032799">
    <property type="entry name" value="TAXi_C"/>
</dbReference>
<dbReference type="InterPro" id="IPR033121">
    <property type="entry name" value="PEPTIDASE_A1"/>
</dbReference>